<dbReference type="InterPro" id="IPR037069">
    <property type="entry name" value="AcylCoA_DH/ox_N_sf"/>
</dbReference>
<dbReference type="InterPro" id="IPR009075">
    <property type="entry name" value="AcylCo_DH/oxidase_C"/>
</dbReference>
<sequence length="570" mass="60397">MGFDNAVESIGAHLAALPGWDRLNELMPDAGLDEATVGEILSAAGVFAQEVIEPFGRAADAAGCRMEEGRVRTAPGHKAVWDAFVEGGWPTLNAPAEFGGAGLPLVLHSACEELFNRASPAFGMLATSSRCAARLLEDHADEAMKAEWLAPIVSGQWGATICISEADAGSDVARIRTVARPGEDGWWRVTGEKMWITFGDQDLTGRIGHMLLARTPDAPPGTRGLSLFLVPSAIDGQPNGVVVRRIEEKLGLHASPTCCLGFEEARAQLIGTLHRGLPQLFTMIIRMRISVGSQGAALANAASDLAWGYAAERRQGGRPDQPPVTIDHHADVRRQLMELAARGEVVRGLTLLVSLLTDLADREEDAAARAEAGALLGWLLPITKNFAAEAAFASASEAIQVLGGAGYTREWAAEQHLRDARVLSIYEGTSGMQAQDLLYRRLLRDETGALDAFVRAARADIAASPDAASAASLEEAVAELLRVSGWMKEAAPADAEAGAYAYLQLASLAATGWVALRLAGLSGDPAGDPVRERLAARGRYWLRTLPARAALEARRASAGAALLDDFARAG</sequence>
<dbReference type="Gene3D" id="1.10.540.10">
    <property type="entry name" value="Acyl-CoA dehydrogenase/oxidase, N-terminal domain"/>
    <property type="match status" value="1"/>
</dbReference>
<comment type="cofactor">
    <cofactor evidence="1 5">
        <name>FAD</name>
        <dbReference type="ChEBI" id="CHEBI:57692"/>
    </cofactor>
</comment>
<dbReference type="Gene3D" id="2.40.110.10">
    <property type="entry name" value="Butyryl-CoA Dehydrogenase, subunit A, domain 2"/>
    <property type="match status" value="1"/>
</dbReference>
<evidence type="ECO:0000313" key="9">
    <source>
        <dbReference type="EMBL" id="MBB3927408.1"/>
    </source>
</evidence>
<feature type="domain" description="Acyl-CoA oxidase/dehydrogenase middle" evidence="7">
    <location>
        <begin position="161"/>
        <end position="263"/>
    </location>
</feature>
<dbReference type="PANTHER" id="PTHR42803">
    <property type="entry name" value="ACYL-COA DEHYDROGENASE"/>
    <property type="match status" value="1"/>
</dbReference>
<evidence type="ECO:0000259" key="6">
    <source>
        <dbReference type="Pfam" id="PF00441"/>
    </source>
</evidence>
<dbReference type="Pfam" id="PF02770">
    <property type="entry name" value="Acyl-CoA_dh_M"/>
    <property type="match status" value="1"/>
</dbReference>
<dbReference type="Gene3D" id="1.20.140.10">
    <property type="entry name" value="Butyryl-CoA Dehydrogenase, subunit A, domain 3"/>
    <property type="match status" value="1"/>
</dbReference>
<dbReference type="GO" id="GO:0050660">
    <property type="term" value="F:flavin adenine dinucleotide binding"/>
    <property type="evidence" value="ECO:0007669"/>
    <property type="project" value="InterPro"/>
</dbReference>
<evidence type="ECO:0000256" key="3">
    <source>
        <dbReference type="ARBA" id="ARBA00022630"/>
    </source>
</evidence>
<evidence type="ECO:0000259" key="7">
    <source>
        <dbReference type="Pfam" id="PF02770"/>
    </source>
</evidence>
<dbReference type="EMBL" id="JACIDT010000011">
    <property type="protein sequence ID" value="MBB3927408.1"/>
    <property type="molecule type" value="Genomic_DNA"/>
</dbReference>
<comment type="caution">
    <text evidence="9">The sequence shown here is derived from an EMBL/GenBank/DDBJ whole genome shotgun (WGS) entry which is preliminary data.</text>
</comment>
<dbReference type="SUPFAM" id="SSF56645">
    <property type="entry name" value="Acyl-CoA dehydrogenase NM domain-like"/>
    <property type="match status" value="1"/>
</dbReference>
<dbReference type="RefSeq" id="WP_223177475.1">
    <property type="nucleotide sequence ID" value="NZ_JACIDT010000011.1"/>
</dbReference>
<reference evidence="9 10" key="1">
    <citation type="submission" date="2020-08" db="EMBL/GenBank/DDBJ databases">
        <title>Genomic Encyclopedia of Type Strains, Phase IV (KMG-IV): sequencing the most valuable type-strain genomes for metagenomic binning, comparative biology and taxonomic classification.</title>
        <authorList>
            <person name="Goeker M."/>
        </authorList>
    </citation>
    <scope>NUCLEOTIDE SEQUENCE [LARGE SCALE GENOMIC DNA]</scope>
    <source>
        <strain evidence="9 10">DSM 26189</strain>
    </source>
</reference>
<dbReference type="InterPro" id="IPR013786">
    <property type="entry name" value="AcylCoA_DH/ox_N"/>
</dbReference>
<feature type="domain" description="Acyl-CoA dehydrogenase/oxidase C-terminal" evidence="6">
    <location>
        <begin position="275"/>
        <end position="436"/>
    </location>
</feature>
<dbReference type="Pfam" id="PF00441">
    <property type="entry name" value="Acyl-CoA_dh_1"/>
    <property type="match status" value="1"/>
</dbReference>
<evidence type="ECO:0008006" key="11">
    <source>
        <dbReference type="Google" id="ProtNLM"/>
    </source>
</evidence>
<dbReference type="SUPFAM" id="SSF47203">
    <property type="entry name" value="Acyl-CoA dehydrogenase C-terminal domain-like"/>
    <property type="match status" value="1"/>
</dbReference>
<gene>
    <name evidence="9" type="ORF">GGR43_003137</name>
</gene>
<evidence type="ECO:0000256" key="2">
    <source>
        <dbReference type="ARBA" id="ARBA00009347"/>
    </source>
</evidence>
<accession>A0A7W6BI86</accession>
<dbReference type="InterPro" id="IPR052166">
    <property type="entry name" value="Diverse_Acyl-CoA_DH"/>
</dbReference>
<proteinExistence type="inferred from homology"/>
<dbReference type="InterPro" id="IPR036250">
    <property type="entry name" value="AcylCo_DH-like_C"/>
</dbReference>
<dbReference type="AlphaFoldDB" id="A0A7W6BI86"/>
<keyword evidence="10" id="KW-1185">Reference proteome</keyword>
<dbReference type="InterPro" id="IPR009100">
    <property type="entry name" value="AcylCoA_DH/oxidase_NM_dom_sf"/>
</dbReference>
<protein>
    <recommendedName>
        <fullName evidence="11">Acyl-CoA dehydrogenase</fullName>
    </recommendedName>
</protein>
<keyword evidence="4 5" id="KW-0274">FAD</keyword>
<dbReference type="Pfam" id="PF02771">
    <property type="entry name" value="Acyl-CoA_dh_N"/>
    <property type="match status" value="1"/>
</dbReference>
<evidence type="ECO:0000256" key="1">
    <source>
        <dbReference type="ARBA" id="ARBA00001974"/>
    </source>
</evidence>
<organism evidence="9 10">
    <name type="scientific">Sphingobium jiangsuense</name>
    <dbReference type="NCBI Taxonomy" id="870476"/>
    <lineage>
        <taxon>Bacteria</taxon>
        <taxon>Pseudomonadati</taxon>
        <taxon>Pseudomonadota</taxon>
        <taxon>Alphaproteobacteria</taxon>
        <taxon>Sphingomonadales</taxon>
        <taxon>Sphingomonadaceae</taxon>
        <taxon>Sphingobium</taxon>
    </lineage>
</organism>
<dbReference type="InterPro" id="IPR006091">
    <property type="entry name" value="Acyl-CoA_Oxase/DH_mid-dom"/>
</dbReference>
<evidence type="ECO:0000313" key="10">
    <source>
        <dbReference type="Proteomes" id="UP000571950"/>
    </source>
</evidence>
<dbReference type="InterPro" id="IPR046373">
    <property type="entry name" value="Acyl-CoA_Oxase/DH_mid-dom_sf"/>
</dbReference>
<dbReference type="GO" id="GO:0016627">
    <property type="term" value="F:oxidoreductase activity, acting on the CH-CH group of donors"/>
    <property type="evidence" value="ECO:0007669"/>
    <property type="project" value="InterPro"/>
</dbReference>
<name>A0A7W6BI86_9SPHN</name>
<feature type="domain" description="Acyl-CoA dehydrogenase/oxidase N-terminal" evidence="8">
    <location>
        <begin position="41"/>
        <end position="156"/>
    </location>
</feature>
<evidence type="ECO:0000259" key="8">
    <source>
        <dbReference type="Pfam" id="PF02771"/>
    </source>
</evidence>
<keyword evidence="3 5" id="KW-0285">Flavoprotein</keyword>
<comment type="similarity">
    <text evidence="2 5">Belongs to the acyl-CoA dehydrogenase family.</text>
</comment>
<dbReference type="PANTHER" id="PTHR42803:SF1">
    <property type="entry name" value="BROAD-SPECIFICITY LINEAR ACYL-COA DEHYDROGENASE FADE5"/>
    <property type="match status" value="1"/>
</dbReference>
<keyword evidence="5" id="KW-0560">Oxidoreductase</keyword>
<evidence type="ECO:0000256" key="5">
    <source>
        <dbReference type="RuleBase" id="RU362125"/>
    </source>
</evidence>
<dbReference type="Proteomes" id="UP000571950">
    <property type="component" value="Unassembled WGS sequence"/>
</dbReference>
<evidence type="ECO:0000256" key="4">
    <source>
        <dbReference type="ARBA" id="ARBA00022827"/>
    </source>
</evidence>